<dbReference type="Proteomes" id="UP001208567">
    <property type="component" value="Unassembled WGS sequence"/>
</dbReference>
<dbReference type="PANTHER" id="PTHR42659">
    <property type="entry name" value="XANTHINE DEHYDROGENASE SUBUNIT C-RELATED"/>
    <property type="match status" value="1"/>
</dbReference>
<dbReference type="Gene3D" id="3.30.465.10">
    <property type="match status" value="1"/>
</dbReference>
<dbReference type="InterPro" id="IPR005107">
    <property type="entry name" value="CO_DH_flav_C"/>
</dbReference>
<dbReference type="SMART" id="SM01092">
    <property type="entry name" value="CO_deh_flav_C"/>
    <property type="match status" value="1"/>
</dbReference>
<keyword evidence="2" id="KW-0560">Oxidoreductase</keyword>
<protein>
    <submittedName>
        <fullName evidence="4">Xanthine dehydrogenase FAD-binding subunit XdhB</fullName>
    </submittedName>
</protein>
<dbReference type="SUPFAM" id="SSF56176">
    <property type="entry name" value="FAD-binding/transporter-associated domain-like"/>
    <property type="match status" value="1"/>
</dbReference>
<reference evidence="4 5" key="1">
    <citation type="journal article" date="2024" name="Int. J. Syst. Evol. Microbiol.">
        <title>Clostridium omnivorum sp. nov., isolated from anoxic soil under the treatment of reductive soil disinfestation.</title>
        <authorList>
            <person name="Ueki A."/>
            <person name="Tonouchi A."/>
            <person name="Kaku N."/>
            <person name="Honma S."/>
            <person name="Ueki K."/>
        </authorList>
    </citation>
    <scope>NUCLEOTIDE SEQUENCE [LARGE SCALE GENOMIC DNA]</scope>
    <source>
        <strain evidence="4 5">E14</strain>
    </source>
</reference>
<dbReference type="InterPro" id="IPR036318">
    <property type="entry name" value="FAD-bd_PCMH-like_sf"/>
</dbReference>
<dbReference type="PANTHER" id="PTHR42659:SF9">
    <property type="entry name" value="XANTHINE DEHYDROGENASE FAD-BINDING SUBUNIT XDHB-RELATED"/>
    <property type="match status" value="1"/>
</dbReference>
<feature type="domain" description="FAD-binding PCMH-type" evidence="3">
    <location>
        <begin position="1"/>
        <end position="174"/>
    </location>
</feature>
<evidence type="ECO:0000313" key="5">
    <source>
        <dbReference type="Proteomes" id="UP001208567"/>
    </source>
</evidence>
<evidence type="ECO:0000256" key="1">
    <source>
        <dbReference type="ARBA" id="ARBA00022630"/>
    </source>
</evidence>
<dbReference type="InterPro" id="IPR002346">
    <property type="entry name" value="Mopterin_DH_FAD-bd"/>
</dbReference>
<dbReference type="Gene3D" id="3.30.43.10">
    <property type="entry name" value="Uridine Diphospho-n-acetylenolpyruvylglucosamine Reductase, domain 2"/>
    <property type="match status" value="1"/>
</dbReference>
<dbReference type="InterPro" id="IPR051312">
    <property type="entry name" value="Diverse_Substr_Oxidored"/>
</dbReference>
<dbReference type="InterPro" id="IPR036683">
    <property type="entry name" value="CO_DH_flav_C_dom_sf"/>
</dbReference>
<dbReference type="SUPFAM" id="SSF55447">
    <property type="entry name" value="CO dehydrogenase flavoprotein C-terminal domain-like"/>
    <property type="match status" value="1"/>
</dbReference>
<dbReference type="InterPro" id="IPR016166">
    <property type="entry name" value="FAD-bd_PCMH"/>
</dbReference>
<dbReference type="RefSeq" id="WP_264848050.1">
    <property type="nucleotide sequence ID" value="NZ_BRXR01000001.1"/>
</dbReference>
<dbReference type="InterPro" id="IPR016169">
    <property type="entry name" value="FAD-bd_PCMH_sub2"/>
</dbReference>
<evidence type="ECO:0000313" key="4">
    <source>
        <dbReference type="EMBL" id="GLC28783.1"/>
    </source>
</evidence>
<keyword evidence="1" id="KW-0285">Flavoprotein</keyword>
<evidence type="ECO:0000259" key="3">
    <source>
        <dbReference type="PROSITE" id="PS51387"/>
    </source>
</evidence>
<organism evidence="4 5">
    <name type="scientific">Clostridium omnivorum</name>
    <dbReference type="NCBI Taxonomy" id="1604902"/>
    <lineage>
        <taxon>Bacteria</taxon>
        <taxon>Bacillati</taxon>
        <taxon>Bacillota</taxon>
        <taxon>Clostridia</taxon>
        <taxon>Eubacteriales</taxon>
        <taxon>Clostridiaceae</taxon>
        <taxon>Clostridium</taxon>
    </lineage>
</organism>
<gene>
    <name evidence="4" type="primary">xdhB2_1</name>
    <name evidence="4" type="ORF">bsdE14_01930</name>
</gene>
<dbReference type="Pfam" id="PF00941">
    <property type="entry name" value="FAD_binding_5"/>
    <property type="match status" value="1"/>
</dbReference>
<name>A0ABQ5N0P6_9CLOT</name>
<keyword evidence="5" id="KW-1185">Reference proteome</keyword>
<dbReference type="Gene3D" id="3.30.390.50">
    <property type="entry name" value="CO dehydrogenase flavoprotein, C-terminal domain"/>
    <property type="match status" value="1"/>
</dbReference>
<dbReference type="InterPro" id="IPR016167">
    <property type="entry name" value="FAD-bd_PCMH_sub1"/>
</dbReference>
<proteinExistence type="predicted"/>
<evidence type="ECO:0000256" key="2">
    <source>
        <dbReference type="ARBA" id="ARBA00023002"/>
    </source>
</evidence>
<accession>A0ABQ5N0P6</accession>
<dbReference type="EMBL" id="BRXR01000001">
    <property type="protein sequence ID" value="GLC28783.1"/>
    <property type="molecule type" value="Genomic_DNA"/>
</dbReference>
<dbReference type="PROSITE" id="PS51387">
    <property type="entry name" value="FAD_PCMH"/>
    <property type="match status" value="1"/>
</dbReference>
<dbReference type="Pfam" id="PF03450">
    <property type="entry name" value="CO_deh_flav_C"/>
    <property type="match status" value="1"/>
</dbReference>
<comment type="caution">
    <text evidence="4">The sequence shown here is derived from an EMBL/GenBank/DDBJ whole genome shotgun (WGS) entry which is preliminary data.</text>
</comment>
<sequence length="291" mass="32088">MSINEVLLPNTVEEAKMLLSQKKNIKLLAGGTDLLLGLNRGEVKAEYLIDLSKIHSIKGIKNFEHHIIIGCMTSFTDVKNSSIINEKFSALADCANMMGSPQIRNRATLGGNVANAAASADVVPCLLAMDAAFHIESDKGKRLVRCKDYFNEYEKNKVKENEILTEIIINKKSAVTGFYKLGKRNALAISRLCAAVSIEVQNNIIKNITLALGAVGRFPFRVSEVEVFLKGRPISYIFSSEVLIMLENIVFESIKSRATMPFKKEAVKGVYKQAVINALERTELGGGLYNE</sequence>